<keyword evidence="5" id="KW-1185">Reference proteome</keyword>
<feature type="compositionally biased region" description="Basic and acidic residues" evidence="2">
    <location>
        <begin position="840"/>
        <end position="852"/>
    </location>
</feature>
<dbReference type="Gene3D" id="1.10.533.10">
    <property type="entry name" value="Death Domain, Fas"/>
    <property type="match status" value="1"/>
</dbReference>
<dbReference type="InterPro" id="IPR000451">
    <property type="entry name" value="NFkB/Dor"/>
</dbReference>
<sequence length="954" mass="106606">MSTTASDQDSDSSSRSPQSYYSYCSPSQQVPQLTPDLNNLIYLDNGSKRNRPFLRIIEQPQDYFRFRYASEMAGTHGCLLGKSSSTNKNKVHPTVELVNYTGQAVIKCQLAQHKTPEEHPHKLFEEEQDNDDREVSCIVPKQGIYKVGFGGMGIIHTAKKNVPGLLFQKYAEKCKNISNKELKIQCENMAKSIDLNIVRLKFSAHDISTDREICKPVFSEPIHNLKSAASNDLKICRISRCSGRPVGGEDVYIFVEKVNKKNIQIRFFELDENGHRVWTANGSFMPGDVHHQYAIIFRTPAYKDTKISKNVNVYIELARPSDGRTSEPKEFKYIAEPIYSNSKKRRMNASCSTSPASSGSLKSISDLPALVTLNNNFNDENNIEMPKTELPAAAAAAPSLGLCDLADALMGSESAVDLHSVAGNAMWSPSAPVETMSVEQFPNLQLNSTEFEKIITNALPPEERNDFTEYALSSYESFDDIDDDPNGWKFIRTLQMMQTDSARSRQQTPQTSKPALKTVEPQESSDRTELNVPSDAKDANEYSAYYNAQDGLEVKQLLRELTQIIRNKKVHKKQELKDKLKRLFDIRLSNGDTYLHMILCSNQSSIANMVTIIDSVKMTHLLDYRNLKLQTLLHTAIANDLSHYVTLLVSKGSSVSLQDVAGDTAFHYAAKSHKCLEPLLAAVKKHNIPFDLNTYNYEKQAPLHLARTGQNARHLLESGADHRVRDMHGRTPLHLAAYDSRLALVAALLDYIPSKEIDATDESGNTALQIVCGGPLRQNSVEIVKLLLAKKADPNFHGAQKESAWKMSADKPELRALLLEAIAFEDGFENNSVKSELDDEIKSEPDDEIKSEPEDDYDSADEGEETSGSTALDGMGQYLGEVSSLLDRSGSWQELAGRLRLDSLLSLYCAQPSPTHTLLLHLKEYNEISSKSLAFILEDMGELEAAEVIRRYVE</sequence>
<feature type="compositionally biased region" description="Acidic residues" evidence="2">
    <location>
        <begin position="853"/>
        <end position="865"/>
    </location>
</feature>
<evidence type="ECO:0000313" key="4">
    <source>
        <dbReference type="EnsemblMetazoa" id="XP_037868601.1"/>
    </source>
</evidence>
<evidence type="ECO:0000256" key="1">
    <source>
        <dbReference type="PROSITE-ProRule" id="PRU00023"/>
    </source>
</evidence>
<gene>
    <name evidence="4" type="primary">100124425</name>
</gene>
<dbReference type="InterPro" id="IPR013783">
    <property type="entry name" value="Ig-like_fold"/>
</dbReference>
<dbReference type="GO" id="GO:0048731">
    <property type="term" value="P:system development"/>
    <property type="evidence" value="ECO:0007669"/>
    <property type="project" value="UniProtKB-ARBA"/>
</dbReference>
<accession>A0A8R2LW60</accession>
<dbReference type="InterPro" id="IPR002909">
    <property type="entry name" value="IPT_dom"/>
</dbReference>
<dbReference type="Pfam" id="PF16179">
    <property type="entry name" value="RHD_dimer"/>
    <property type="match status" value="1"/>
</dbReference>
<dbReference type="EnsemblMetazoa" id="XM_038012673.1">
    <property type="protein sequence ID" value="XP_037868601.1"/>
    <property type="gene ID" value="GeneID_100124425"/>
</dbReference>
<dbReference type="GO" id="GO:0000978">
    <property type="term" value="F:RNA polymerase II cis-regulatory region sequence-specific DNA binding"/>
    <property type="evidence" value="ECO:0007669"/>
    <property type="project" value="TreeGrafter"/>
</dbReference>
<feature type="region of interest" description="Disordered" evidence="2">
    <location>
        <begin position="499"/>
        <end position="533"/>
    </location>
</feature>
<dbReference type="InterPro" id="IPR011029">
    <property type="entry name" value="DEATH-like_dom_sf"/>
</dbReference>
<dbReference type="GO" id="GO:0000981">
    <property type="term" value="F:DNA-binding transcription factor activity, RNA polymerase II-specific"/>
    <property type="evidence" value="ECO:0007669"/>
    <property type="project" value="TreeGrafter"/>
</dbReference>
<dbReference type="CDD" id="cd07884">
    <property type="entry name" value="RHD-n_Relish"/>
    <property type="match status" value="1"/>
</dbReference>
<dbReference type="InterPro" id="IPR008967">
    <property type="entry name" value="p53-like_TF_DNA-bd_sf"/>
</dbReference>
<feature type="domain" description="RHD" evidence="3">
    <location>
        <begin position="49"/>
        <end position="229"/>
    </location>
</feature>
<keyword evidence="1" id="KW-0040">ANK repeat</keyword>
<feature type="region of interest" description="Disordered" evidence="2">
    <location>
        <begin position="834"/>
        <end position="875"/>
    </location>
</feature>
<dbReference type="GO" id="GO:0048468">
    <property type="term" value="P:cell development"/>
    <property type="evidence" value="ECO:0007669"/>
    <property type="project" value="UniProtKB-ARBA"/>
</dbReference>
<dbReference type="Gene3D" id="1.25.40.20">
    <property type="entry name" value="Ankyrin repeat-containing domain"/>
    <property type="match status" value="2"/>
</dbReference>
<evidence type="ECO:0000259" key="3">
    <source>
        <dbReference type="PROSITE" id="PS50254"/>
    </source>
</evidence>
<dbReference type="SMART" id="SM00429">
    <property type="entry name" value="IPT"/>
    <property type="match status" value="1"/>
</dbReference>
<dbReference type="InterPro" id="IPR014756">
    <property type="entry name" value="Ig_E-set"/>
</dbReference>
<dbReference type="AlphaFoldDB" id="A0A8R2LW60"/>
<name>A0A8R2LW60_BOMMO</name>
<feature type="compositionally biased region" description="Basic and acidic residues" evidence="2">
    <location>
        <begin position="524"/>
        <end position="533"/>
    </location>
</feature>
<dbReference type="PANTHER" id="PTHR24169:SF28">
    <property type="entry name" value="NUCLEAR FACTOR NF-KAPPA-B P110 SUBUNIT"/>
    <property type="match status" value="1"/>
</dbReference>
<dbReference type="InterPro" id="IPR032397">
    <property type="entry name" value="RHD_dimer"/>
</dbReference>
<feature type="compositionally biased region" description="Low complexity" evidence="2">
    <location>
        <begin position="11"/>
        <end position="30"/>
    </location>
</feature>
<feature type="region of interest" description="Disordered" evidence="2">
    <location>
        <begin position="1"/>
        <end position="30"/>
    </location>
</feature>
<dbReference type="InterPro" id="IPR002110">
    <property type="entry name" value="Ankyrin_rpt"/>
</dbReference>
<dbReference type="InterPro" id="IPR037059">
    <property type="entry name" value="RHD_DNA_bind_dom_sf"/>
</dbReference>
<dbReference type="InterPro" id="IPR036770">
    <property type="entry name" value="Ankyrin_rpt-contain_sf"/>
</dbReference>
<proteinExistence type="predicted"/>
<dbReference type="Pfam" id="PF00554">
    <property type="entry name" value="RHD_DNA_bind"/>
    <property type="match status" value="1"/>
</dbReference>
<dbReference type="CDD" id="cd01177">
    <property type="entry name" value="IPT_NFkappaB"/>
    <property type="match status" value="1"/>
</dbReference>
<dbReference type="Proteomes" id="UP000005204">
    <property type="component" value="Unassembled WGS sequence"/>
</dbReference>
<dbReference type="SUPFAM" id="SSF81296">
    <property type="entry name" value="E set domains"/>
    <property type="match status" value="1"/>
</dbReference>
<protein>
    <recommendedName>
        <fullName evidence="3">RHD domain-containing protein</fullName>
    </recommendedName>
</protein>
<reference evidence="4" key="2">
    <citation type="submission" date="2022-06" db="UniProtKB">
        <authorList>
            <consortium name="EnsemblMetazoa"/>
        </authorList>
    </citation>
    <scope>IDENTIFICATION</scope>
    <source>
        <strain evidence="4">p50T (Dazao)</strain>
    </source>
</reference>
<evidence type="ECO:0000256" key="2">
    <source>
        <dbReference type="SAM" id="MobiDB-lite"/>
    </source>
</evidence>
<dbReference type="SUPFAM" id="SSF49417">
    <property type="entry name" value="p53-like transcription factors"/>
    <property type="match status" value="1"/>
</dbReference>
<dbReference type="PROSITE" id="PS50297">
    <property type="entry name" value="ANK_REP_REGION"/>
    <property type="match status" value="1"/>
</dbReference>
<dbReference type="GO" id="GO:0005737">
    <property type="term" value="C:cytoplasm"/>
    <property type="evidence" value="ECO:0007669"/>
    <property type="project" value="InterPro"/>
</dbReference>
<dbReference type="Pfam" id="PF12796">
    <property type="entry name" value="Ank_2"/>
    <property type="match status" value="1"/>
</dbReference>
<dbReference type="InterPro" id="IPR033926">
    <property type="entry name" value="IPT_NFkappaB"/>
</dbReference>
<dbReference type="SUPFAM" id="SSF48403">
    <property type="entry name" value="Ankyrin repeat"/>
    <property type="match status" value="1"/>
</dbReference>
<organism evidence="4 5">
    <name type="scientific">Bombyx mori</name>
    <name type="common">Silk moth</name>
    <dbReference type="NCBI Taxonomy" id="7091"/>
    <lineage>
        <taxon>Eukaryota</taxon>
        <taxon>Metazoa</taxon>
        <taxon>Ecdysozoa</taxon>
        <taxon>Arthropoda</taxon>
        <taxon>Hexapoda</taxon>
        <taxon>Insecta</taxon>
        <taxon>Pterygota</taxon>
        <taxon>Neoptera</taxon>
        <taxon>Endopterygota</taxon>
        <taxon>Lepidoptera</taxon>
        <taxon>Glossata</taxon>
        <taxon>Ditrysia</taxon>
        <taxon>Bombycoidea</taxon>
        <taxon>Bombycidae</taxon>
        <taxon>Bombycinae</taxon>
        <taxon>Bombyx</taxon>
    </lineage>
</organism>
<dbReference type="SMR" id="A0A8R2LW60"/>
<dbReference type="PROSITE" id="PS50088">
    <property type="entry name" value="ANK_REPEAT"/>
    <property type="match status" value="1"/>
</dbReference>
<dbReference type="SUPFAM" id="SSF47986">
    <property type="entry name" value="DEATH domain"/>
    <property type="match status" value="1"/>
</dbReference>
<dbReference type="PANTHER" id="PTHR24169">
    <property type="entry name" value="NUCLEAR FACTOR NF-KAPPA-B PROTEIN"/>
    <property type="match status" value="1"/>
</dbReference>
<feature type="repeat" description="ANK" evidence="1">
    <location>
        <begin position="728"/>
        <end position="750"/>
    </location>
</feature>
<dbReference type="Gene3D" id="2.60.40.340">
    <property type="entry name" value="Rel homology domain (RHD), DNA-binding domain"/>
    <property type="match status" value="1"/>
</dbReference>
<dbReference type="SMART" id="SM00248">
    <property type="entry name" value="ANK"/>
    <property type="match status" value="4"/>
</dbReference>
<evidence type="ECO:0000313" key="5">
    <source>
        <dbReference type="Proteomes" id="UP000005204"/>
    </source>
</evidence>
<dbReference type="InterPro" id="IPR011539">
    <property type="entry name" value="RHD_DNA_bind_dom"/>
</dbReference>
<feature type="compositionally biased region" description="Polar residues" evidence="2">
    <location>
        <begin position="499"/>
        <end position="513"/>
    </location>
</feature>
<dbReference type="Gene3D" id="2.60.40.10">
    <property type="entry name" value="Immunoglobulins"/>
    <property type="match status" value="1"/>
</dbReference>
<dbReference type="PRINTS" id="PR00057">
    <property type="entry name" value="NFKBTNSCPFCT"/>
</dbReference>
<dbReference type="PROSITE" id="PS50254">
    <property type="entry name" value="REL_2"/>
    <property type="match status" value="1"/>
</dbReference>
<reference evidence="5" key="1">
    <citation type="journal article" date="2008" name="Insect Biochem. Mol. Biol.">
        <title>The genome of a lepidopteran model insect, the silkworm Bombyx mori.</title>
        <authorList>
            <consortium name="International Silkworm Genome Consortium"/>
        </authorList>
    </citation>
    <scope>NUCLEOTIDE SEQUENCE [LARGE SCALE GENOMIC DNA]</scope>
    <source>
        <strain evidence="5">p50T</strain>
    </source>
</reference>